<dbReference type="GO" id="GO:0008061">
    <property type="term" value="F:chitin binding"/>
    <property type="evidence" value="ECO:0007669"/>
    <property type="project" value="UniProtKB-UniRule"/>
</dbReference>
<dbReference type="AlphaFoldDB" id="A0A6N2AQV6"/>
<proteinExistence type="predicted"/>
<dbReference type="PROSITE" id="PS50941">
    <property type="entry name" value="CHIT_BIND_I_2"/>
    <property type="match status" value="1"/>
</dbReference>
<feature type="disulfide bond" evidence="4">
    <location>
        <begin position="45"/>
        <end position="60"/>
    </location>
</feature>
<evidence type="ECO:0000256" key="2">
    <source>
        <dbReference type="ARBA" id="ARBA00022729"/>
    </source>
</evidence>
<dbReference type="PANTHER" id="PTHR47849">
    <property type="entry name" value="CHITIN-BINDING LECTIN 1"/>
    <property type="match status" value="1"/>
</dbReference>
<dbReference type="InterPro" id="IPR036861">
    <property type="entry name" value="Endochitinase-like_sf"/>
</dbReference>
<feature type="domain" description="Chitin-binding type-1" evidence="6">
    <location>
        <begin position="42"/>
        <end position="84"/>
    </location>
</feature>
<evidence type="ECO:0000256" key="5">
    <source>
        <dbReference type="SAM" id="SignalP"/>
    </source>
</evidence>
<feature type="disulfide bond" evidence="4">
    <location>
        <begin position="78"/>
        <end position="82"/>
    </location>
</feature>
<dbReference type="PROSITE" id="PS00026">
    <property type="entry name" value="CHIT_BIND_I_1"/>
    <property type="match status" value="1"/>
</dbReference>
<keyword evidence="2 5" id="KW-0732">Signal</keyword>
<dbReference type="Pfam" id="PF00187">
    <property type="entry name" value="Chitin_bind_1"/>
    <property type="match status" value="2"/>
</dbReference>
<protein>
    <recommendedName>
        <fullName evidence="6">Chitin-binding type-1 domain-containing protein</fullName>
    </recommendedName>
</protein>
<keyword evidence="3 4" id="KW-1015">Disulfide bond</keyword>
<feature type="disulfide bond" evidence="4">
    <location>
        <begin position="59"/>
        <end position="73"/>
    </location>
</feature>
<gene>
    <name evidence="7" type="ORF">EJD97_000212</name>
</gene>
<feature type="signal peptide" evidence="5">
    <location>
        <begin position="1"/>
        <end position="19"/>
    </location>
</feature>
<comment type="caution">
    <text evidence="7">The sequence shown here is derived from an EMBL/GenBank/DDBJ whole genome shotgun (WGS) entry which is preliminary data.</text>
</comment>
<dbReference type="EMBL" id="RXGB01010074">
    <property type="protein sequence ID" value="TMW84030.1"/>
    <property type="molecule type" value="Genomic_DNA"/>
</dbReference>
<reference evidence="7" key="1">
    <citation type="submission" date="2019-05" db="EMBL/GenBank/DDBJ databases">
        <title>The de novo reference genome and transcriptome assemblies of the wild tomato species Solanum chilense.</title>
        <authorList>
            <person name="Stam R."/>
            <person name="Nosenko T."/>
            <person name="Hoerger A.C."/>
            <person name="Stephan W."/>
            <person name="Seidel M.A."/>
            <person name="Kuhn J.M.M."/>
            <person name="Haberer G."/>
            <person name="Tellier A."/>
        </authorList>
    </citation>
    <scope>NUCLEOTIDE SEQUENCE</scope>
    <source>
        <tissue evidence="7">Mature leaves</tissue>
    </source>
</reference>
<dbReference type="CDD" id="cd00035">
    <property type="entry name" value="ChtBD1"/>
    <property type="match status" value="1"/>
</dbReference>
<feature type="disulfide bond" evidence="4">
    <location>
        <begin position="54"/>
        <end position="66"/>
    </location>
</feature>
<sequence length="117" mass="12559">MKKTLLALLVLFLLKVVLANEDELSLPFQLPIIGLEASTGNQVRCGAQNPGVKCLDGTCCSIWGYCGDTAKHCSPGYCLNHCWCGWRADGASCSTKGECCSNDGWCGTTSKYCARNN</sequence>
<dbReference type="InterPro" id="IPR001002">
    <property type="entry name" value="Chitin-bd_1"/>
</dbReference>
<keyword evidence="1 4" id="KW-0147">Chitin-binding</keyword>
<dbReference type="SUPFAM" id="SSF57016">
    <property type="entry name" value="Plant lectins/antimicrobial peptides"/>
    <property type="match status" value="2"/>
</dbReference>
<evidence type="ECO:0000259" key="6">
    <source>
        <dbReference type="PROSITE" id="PS50941"/>
    </source>
</evidence>
<evidence type="ECO:0000256" key="4">
    <source>
        <dbReference type="PROSITE-ProRule" id="PRU00261"/>
    </source>
</evidence>
<dbReference type="InterPro" id="IPR018371">
    <property type="entry name" value="Chitin-binding_1_CS"/>
</dbReference>
<evidence type="ECO:0000256" key="3">
    <source>
        <dbReference type="ARBA" id="ARBA00023157"/>
    </source>
</evidence>
<evidence type="ECO:0000313" key="7">
    <source>
        <dbReference type="EMBL" id="TMW84030.1"/>
    </source>
</evidence>
<name>A0A6N2AQV6_SOLCI</name>
<evidence type="ECO:0000256" key="1">
    <source>
        <dbReference type="ARBA" id="ARBA00022669"/>
    </source>
</evidence>
<dbReference type="SMART" id="SM00270">
    <property type="entry name" value="ChtBD1"/>
    <property type="match status" value="2"/>
</dbReference>
<accession>A0A6N2AQV6</accession>
<organism evidence="7">
    <name type="scientific">Solanum chilense</name>
    <name type="common">Tomato</name>
    <name type="synonym">Lycopersicon chilense</name>
    <dbReference type="NCBI Taxonomy" id="4083"/>
    <lineage>
        <taxon>Eukaryota</taxon>
        <taxon>Viridiplantae</taxon>
        <taxon>Streptophyta</taxon>
        <taxon>Embryophyta</taxon>
        <taxon>Tracheophyta</taxon>
        <taxon>Spermatophyta</taxon>
        <taxon>Magnoliopsida</taxon>
        <taxon>eudicotyledons</taxon>
        <taxon>Gunneridae</taxon>
        <taxon>Pentapetalae</taxon>
        <taxon>asterids</taxon>
        <taxon>lamiids</taxon>
        <taxon>Solanales</taxon>
        <taxon>Solanaceae</taxon>
        <taxon>Solanoideae</taxon>
        <taxon>Solaneae</taxon>
        <taxon>Solanum</taxon>
        <taxon>Solanum subgen. Lycopersicon</taxon>
    </lineage>
</organism>
<feature type="chain" id="PRO_5027041702" description="Chitin-binding type-1 domain-containing protein" evidence="5">
    <location>
        <begin position="20"/>
        <end position="117"/>
    </location>
</feature>
<dbReference type="PANTHER" id="PTHR47849:SF6">
    <property type="entry name" value="CHITIN-BINDING LECTIN 1"/>
    <property type="match status" value="1"/>
</dbReference>
<dbReference type="Gene3D" id="3.30.60.10">
    <property type="entry name" value="Endochitinase-like"/>
    <property type="match status" value="2"/>
</dbReference>